<name>A0ABU6GR58_9BACL</name>
<keyword evidence="1" id="KW-0812">Transmembrane</keyword>
<feature type="transmembrane region" description="Helical" evidence="1">
    <location>
        <begin position="6"/>
        <end position="30"/>
    </location>
</feature>
<evidence type="ECO:0000313" key="2">
    <source>
        <dbReference type="EMBL" id="MEC0242193.1"/>
    </source>
</evidence>
<gene>
    <name evidence="2" type="ORF">P4H66_20520</name>
</gene>
<evidence type="ECO:0000256" key="1">
    <source>
        <dbReference type="SAM" id="Phobius"/>
    </source>
</evidence>
<dbReference type="EMBL" id="JARLKZ010000015">
    <property type="protein sequence ID" value="MEC0242193.1"/>
    <property type="molecule type" value="Genomic_DNA"/>
</dbReference>
<comment type="caution">
    <text evidence="2">The sequence shown here is derived from an EMBL/GenBank/DDBJ whole genome shotgun (WGS) entry which is preliminary data.</text>
</comment>
<protein>
    <submittedName>
        <fullName evidence="2">Uncharacterized protein</fullName>
    </submittedName>
</protein>
<accession>A0ABU6GR58</accession>
<evidence type="ECO:0000313" key="3">
    <source>
        <dbReference type="Proteomes" id="UP001344632"/>
    </source>
</evidence>
<dbReference type="RefSeq" id="WP_168928991.1">
    <property type="nucleotide sequence ID" value="NZ_JARLKZ010000015.1"/>
</dbReference>
<keyword evidence="1" id="KW-0472">Membrane</keyword>
<sequence>MSYTSWFIPVCIAISVIFAVTILILTIATLKFRADVNKKYDRGNFSG</sequence>
<keyword evidence="1" id="KW-1133">Transmembrane helix</keyword>
<reference evidence="2 3" key="1">
    <citation type="submission" date="2023-03" db="EMBL/GenBank/DDBJ databases">
        <title>Bacillus Genome Sequencing.</title>
        <authorList>
            <person name="Dunlap C."/>
        </authorList>
    </citation>
    <scope>NUCLEOTIDE SEQUENCE [LARGE SCALE GENOMIC DNA]</scope>
    <source>
        <strain evidence="2 3">BD-525</strain>
    </source>
</reference>
<dbReference type="Proteomes" id="UP001344632">
    <property type="component" value="Unassembled WGS sequence"/>
</dbReference>
<proteinExistence type="predicted"/>
<organism evidence="2 3">
    <name type="scientific">Paenibacillus dokdonensis</name>
    <dbReference type="NCBI Taxonomy" id="2567944"/>
    <lineage>
        <taxon>Bacteria</taxon>
        <taxon>Bacillati</taxon>
        <taxon>Bacillota</taxon>
        <taxon>Bacilli</taxon>
        <taxon>Bacillales</taxon>
        <taxon>Paenibacillaceae</taxon>
        <taxon>Paenibacillus</taxon>
    </lineage>
</organism>
<keyword evidence="3" id="KW-1185">Reference proteome</keyword>